<evidence type="ECO:0000256" key="12">
    <source>
        <dbReference type="SAM" id="Phobius"/>
    </source>
</evidence>
<keyword evidence="11" id="KW-1208">Phospholipid metabolism</keyword>
<feature type="non-terminal residue" evidence="13">
    <location>
        <position position="183"/>
    </location>
</feature>
<evidence type="ECO:0000256" key="3">
    <source>
        <dbReference type="ARBA" id="ARBA00022516"/>
    </source>
</evidence>
<protein>
    <recommendedName>
        <fullName evidence="14">Phosphatidate cytidylyltransferase</fullName>
    </recommendedName>
</protein>
<keyword evidence="9 12" id="KW-0472">Membrane</keyword>
<dbReference type="EMBL" id="UINC01205878">
    <property type="protein sequence ID" value="SVE27253.1"/>
    <property type="molecule type" value="Genomic_DNA"/>
</dbReference>
<feature type="transmembrane region" description="Helical" evidence="12">
    <location>
        <begin position="20"/>
        <end position="42"/>
    </location>
</feature>
<dbReference type="PANTHER" id="PTHR46382">
    <property type="entry name" value="PHOSPHATIDATE CYTIDYLYLTRANSFERASE"/>
    <property type="match status" value="1"/>
</dbReference>
<evidence type="ECO:0000256" key="5">
    <source>
        <dbReference type="ARBA" id="ARBA00022692"/>
    </source>
</evidence>
<gene>
    <name evidence="13" type="ORF">METZ01_LOCUS480107</name>
</gene>
<dbReference type="PANTHER" id="PTHR46382:SF1">
    <property type="entry name" value="PHOSPHATIDATE CYTIDYLYLTRANSFERASE"/>
    <property type="match status" value="1"/>
</dbReference>
<keyword evidence="7 12" id="KW-1133">Transmembrane helix</keyword>
<feature type="transmembrane region" description="Helical" evidence="12">
    <location>
        <begin position="104"/>
        <end position="126"/>
    </location>
</feature>
<accession>A0A383C5B3</accession>
<keyword evidence="6" id="KW-0548">Nucleotidyltransferase</keyword>
<name>A0A383C5B3_9ZZZZ</name>
<keyword evidence="3" id="KW-0444">Lipid biosynthesis</keyword>
<reference evidence="13" key="1">
    <citation type="submission" date="2018-05" db="EMBL/GenBank/DDBJ databases">
        <authorList>
            <person name="Lanie J.A."/>
            <person name="Ng W.-L."/>
            <person name="Kazmierczak K.M."/>
            <person name="Andrzejewski T.M."/>
            <person name="Davidsen T.M."/>
            <person name="Wayne K.J."/>
            <person name="Tettelin H."/>
            <person name="Glass J.I."/>
            <person name="Rusch D."/>
            <person name="Podicherti R."/>
            <person name="Tsui H.-C.T."/>
            <person name="Winkler M.E."/>
        </authorList>
    </citation>
    <scope>NUCLEOTIDE SEQUENCE</scope>
</reference>
<evidence type="ECO:0000256" key="7">
    <source>
        <dbReference type="ARBA" id="ARBA00022989"/>
    </source>
</evidence>
<keyword evidence="10" id="KW-0594">Phospholipid biosynthesis</keyword>
<evidence type="ECO:0000256" key="2">
    <source>
        <dbReference type="ARBA" id="ARBA00022475"/>
    </source>
</evidence>
<evidence type="ECO:0000256" key="8">
    <source>
        <dbReference type="ARBA" id="ARBA00023098"/>
    </source>
</evidence>
<keyword evidence="4" id="KW-0808">Transferase</keyword>
<evidence type="ECO:0000256" key="1">
    <source>
        <dbReference type="ARBA" id="ARBA00004651"/>
    </source>
</evidence>
<organism evidence="13">
    <name type="scientific">marine metagenome</name>
    <dbReference type="NCBI Taxonomy" id="408172"/>
    <lineage>
        <taxon>unclassified sequences</taxon>
        <taxon>metagenomes</taxon>
        <taxon>ecological metagenomes</taxon>
    </lineage>
</organism>
<evidence type="ECO:0000256" key="6">
    <source>
        <dbReference type="ARBA" id="ARBA00022695"/>
    </source>
</evidence>
<evidence type="ECO:0000256" key="11">
    <source>
        <dbReference type="ARBA" id="ARBA00023264"/>
    </source>
</evidence>
<evidence type="ECO:0000313" key="13">
    <source>
        <dbReference type="EMBL" id="SVE27253.1"/>
    </source>
</evidence>
<dbReference type="GO" id="GO:0004605">
    <property type="term" value="F:phosphatidate cytidylyltransferase activity"/>
    <property type="evidence" value="ECO:0007669"/>
    <property type="project" value="TreeGrafter"/>
</dbReference>
<keyword evidence="5 12" id="KW-0812">Transmembrane</keyword>
<keyword evidence="2" id="KW-1003">Cell membrane</keyword>
<evidence type="ECO:0008006" key="14">
    <source>
        <dbReference type="Google" id="ProtNLM"/>
    </source>
</evidence>
<keyword evidence="8" id="KW-0443">Lipid metabolism</keyword>
<feature type="transmembrane region" description="Helical" evidence="12">
    <location>
        <begin position="49"/>
        <end position="67"/>
    </location>
</feature>
<proteinExistence type="predicted"/>
<dbReference type="AlphaFoldDB" id="A0A383C5B3"/>
<evidence type="ECO:0000256" key="9">
    <source>
        <dbReference type="ARBA" id="ARBA00023136"/>
    </source>
</evidence>
<feature type="non-terminal residue" evidence="13">
    <location>
        <position position="1"/>
    </location>
</feature>
<feature type="transmembrane region" description="Helical" evidence="12">
    <location>
        <begin position="146"/>
        <end position="165"/>
    </location>
</feature>
<dbReference type="Pfam" id="PF01148">
    <property type="entry name" value="CTP_transf_1"/>
    <property type="match status" value="1"/>
</dbReference>
<evidence type="ECO:0000256" key="10">
    <source>
        <dbReference type="ARBA" id="ARBA00023209"/>
    </source>
</evidence>
<evidence type="ECO:0000256" key="4">
    <source>
        <dbReference type="ARBA" id="ARBA00022679"/>
    </source>
</evidence>
<dbReference type="GO" id="GO:0016024">
    <property type="term" value="P:CDP-diacylglycerol biosynthetic process"/>
    <property type="evidence" value="ECO:0007669"/>
    <property type="project" value="TreeGrafter"/>
</dbReference>
<sequence length="183" mass="18896">VAVAVVGIPLVLVSLYMGGWWFGVVAAAVAMIATAELFGLVAARGRRPYGITGIAASGAVVLLATAEPTPTDAGGYILGVLVALVLITLTASVWLRWPEGEPQAAVAVTLLGSIYVGGTLSFAVFLRNLPATFSPPFASPSWPAMGFVLLPLVAVWVGDSAAFFVGQAWGRRKLFPEVSPGKT</sequence>
<dbReference type="GO" id="GO:0005886">
    <property type="term" value="C:plasma membrane"/>
    <property type="evidence" value="ECO:0007669"/>
    <property type="project" value="UniProtKB-SubCell"/>
</dbReference>
<feature type="transmembrane region" description="Helical" evidence="12">
    <location>
        <begin position="73"/>
        <end position="97"/>
    </location>
</feature>
<comment type="subcellular location">
    <subcellularLocation>
        <location evidence="1">Cell membrane</location>
        <topology evidence="1">Multi-pass membrane protein</topology>
    </subcellularLocation>
</comment>